<name>A0AAN8ISH7_TRICO</name>
<dbReference type="AlphaFoldDB" id="A0AAN8ISH7"/>
<accession>A0AAN8ISH7</accession>
<gene>
    <name evidence="1" type="ORF">GCK32_022596</name>
</gene>
<dbReference type="Proteomes" id="UP001331761">
    <property type="component" value="Unassembled WGS sequence"/>
</dbReference>
<reference evidence="1 2" key="1">
    <citation type="submission" date="2019-10" db="EMBL/GenBank/DDBJ databases">
        <title>Assembly and Annotation for the nematode Trichostrongylus colubriformis.</title>
        <authorList>
            <person name="Martin J."/>
        </authorList>
    </citation>
    <scope>NUCLEOTIDE SEQUENCE [LARGE SCALE GENOMIC DNA]</scope>
    <source>
        <strain evidence="1">G859</strain>
        <tissue evidence="1">Whole worm</tissue>
    </source>
</reference>
<sequence length="38" mass="4430">MHANNTFSPNRIFQLYNVAQWSLVLCQSVLSKEVKYSI</sequence>
<comment type="caution">
    <text evidence="1">The sequence shown here is derived from an EMBL/GenBank/DDBJ whole genome shotgun (WGS) entry which is preliminary data.</text>
</comment>
<dbReference type="EMBL" id="WIXE01002098">
    <property type="protein sequence ID" value="KAK5985124.1"/>
    <property type="molecule type" value="Genomic_DNA"/>
</dbReference>
<proteinExistence type="predicted"/>
<evidence type="ECO:0000313" key="2">
    <source>
        <dbReference type="Proteomes" id="UP001331761"/>
    </source>
</evidence>
<organism evidence="1 2">
    <name type="scientific">Trichostrongylus colubriformis</name>
    <name type="common">Black scour worm</name>
    <dbReference type="NCBI Taxonomy" id="6319"/>
    <lineage>
        <taxon>Eukaryota</taxon>
        <taxon>Metazoa</taxon>
        <taxon>Ecdysozoa</taxon>
        <taxon>Nematoda</taxon>
        <taxon>Chromadorea</taxon>
        <taxon>Rhabditida</taxon>
        <taxon>Rhabditina</taxon>
        <taxon>Rhabditomorpha</taxon>
        <taxon>Strongyloidea</taxon>
        <taxon>Trichostrongylidae</taxon>
        <taxon>Trichostrongylus</taxon>
    </lineage>
</organism>
<evidence type="ECO:0000313" key="1">
    <source>
        <dbReference type="EMBL" id="KAK5985124.1"/>
    </source>
</evidence>
<feature type="non-terminal residue" evidence="1">
    <location>
        <position position="38"/>
    </location>
</feature>
<protein>
    <submittedName>
        <fullName evidence="1">Uncharacterized protein</fullName>
    </submittedName>
</protein>
<keyword evidence="2" id="KW-1185">Reference proteome</keyword>